<organism evidence="2 3">
    <name type="scientific">Streptomyces venezuelae</name>
    <dbReference type="NCBI Taxonomy" id="54571"/>
    <lineage>
        <taxon>Bacteria</taxon>
        <taxon>Bacillati</taxon>
        <taxon>Actinomycetota</taxon>
        <taxon>Actinomycetes</taxon>
        <taxon>Kitasatosporales</taxon>
        <taxon>Streptomycetaceae</taxon>
        <taxon>Streptomyces</taxon>
    </lineage>
</organism>
<name>A0A5P2API1_STRVZ</name>
<protein>
    <submittedName>
        <fullName evidence="2">Uncharacterized protein</fullName>
    </submittedName>
</protein>
<evidence type="ECO:0000313" key="2">
    <source>
        <dbReference type="EMBL" id="QES18761.1"/>
    </source>
</evidence>
<sequence length="448" mass="47709">MDLRTRLTRVALARPAVLLVTSPGATRERLTVEAELGRRDWPQAAGPASADLVVFAGMPFPVQEDDWAERVWQGVPAPKARVTVTDAEHAAHALDHGHAKLLKPSAQHAGHQGHMNHEGHGAEHEHDTGHGEHGGHEGHGGDETQGDHGGHEGHGGREGHHRDGEHAAHQAHGHMDHGGMDHGAMGHGGHEHHMGAVAGLPMAERADDRDGLRLDRLHVPLGPALPDWPAGLVLRLELQGDVVRRAEVDPVPTPSASGPAFWNEPWLRAMAGEPVTVGEAARRQCAAHLDSLGRLLGVAGWSDAAERARGARDSLLGGAGRDELVPRVRPLMRRLRRSWTLRWLLAGVGVQARGPVGGDAHSRLIAWLDAIEHDLGAVDDSERLPARPLRGPRGRVDTGTPPSQSLLDALPDLLAGAEFACARLIVASLDPDLDELAPQQLPGGHGHG</sequence>
<feature type="region of interest" description="Disordered" evidence="1">
    <location>
        <begin position="382"/>
        <end position="404"/>
    </location>
</feature>
<dbReference type="OrthoDB" id="3373298at2"/>
<evidence type="ECO:0000256" key="1">
    <source>
        <dbReference type="SAM" id="MobiDB-lite"/>
    </source>
</evidence>
<dbReference type="Proteomes" id="UP000324106">
    <property type="component" value="Chromosome"/>
</dbReference>
<reference evidence="2 3" key="1">
    <citation type="submission" date="2018-05" db="EMBL/GenBank/DDBJ databases">
        <title>Streptomyces venezuelae.</title>
        <authorList>
            <person name="Kim W."/>
            <person name="Lee N."/>
            <person name="Cho B.-K."/>
        </authorList>
    </citation>
    <scope>NUCLEOTIDE SEQUENCE [LARGE SCALE GENOMIC DNA]</scope>
    <source>
        <strain evidence="2 3">ATCC 15068</strain>
    </source>
</reference>
<dbReference type="AlphaFoldDB" id="A0A5P2API1"/>
<dbReference type="EMBL" id="CP029194">
    <property type="protein sequence ID" value="QES18761.1"/>
    <property type="molecule type" value="Genomic_DNA"/>
</dbReference>
<evidence type="ECO:0000313" key="3">
    <source>
        <dbReference type="Proteomes" id="UP000324106"/>
    </source>
</evidence>
<proteinExistence type="predicted"/>
<feature type="region of interest" description="Disordered" evidence="1">
    <location>
        <begin position="103"/>
        <end position="194"/>
    </location>
</feature>
<gene>
    <name evidence="2" type="ORF">DEJ46_06390</name>
</gene>
<feature type="compositionally biased region" description="Basic and acidic residues" evidence="1">
    <location>
        <begin position="115"/>
        <end position="180"/>
    </location>
</feature>
<accession>A0A5P2API1</accession>